<evidence type="ECO:0000313" key="3">
    <source>
        <dbReference type="EnsemblMetazoa" id="CJA22863.1"/>
    </source>
</evidence>
<proteinExistence type="predicted"/>
<feature type="signal peptide" evidence="2">
    <location>
        <begin position="1"/>
        <end position="19"/>
    </location>
</feature>
<dbReference type="PANTHER" id="PTHR36520:SF5">
    <property type="entry name" value="AMELOBLASTIN"/>
    <property type="match status" value="1"/>
</dbReference>
<dbReference type="AlphaFoldDB" id="A0A8R1E410"/>
<protein>
    <submittedName>
        <fullName evidence="3">Uncharacterized protein</fullName>
    </submittedName>
</protein>
<dbReference type="EnsemblMetazoa" id="CJA22863.1">
    <property type="protein sequence ID" value="CJA22863.1"/>
    <property type="gene ID" value="WBGene00178435"/>
</dbReference>
<feature type="region of interest" description="Disordered" evidence="1">
    <location>
        <begin position="26"/>
        <end position="47"/>
    </location>
</feature>
<sequence length="197" mass="22498">MRLIHQLLLFLIFLSYVDSKAKLDLQNQGSVEEEEEDDETFGDDSPQGKDVYSFLARRMNQDLGLKKQKKASIYKIPGPQEPLPGRSHNGDYWPVFPFQNQFSGGVDLDPSTSRHIGGDMNFAVPSWGMLDIYGRFYNRIQDTSTKFGYINHPVNMLDLDKEDFVKLMSDPAMQANRQAHPTLPMGKFRKTVHANVL</sequence>
<reference evidence="4" key="1">
    <citation type="submission" date="2010-08" db="EMBL/GenBank/DDBJ databases">
        <authorList>
            <consortium name="Caenorhabditis japonica Sequencing Consortium"/>
            <person name="Wilson R.K."/>
        </authorList>
    </citation>
    <scope>NUCLEOTIDE SEQUENCE [LARGE SCALE GENOMIC DNA]</scope>
    <source>
        <strain evidence="4">DF5081</strain>
    </source>
</reference>
<keyword evidence="2" id="KW-0732">Signal</keyword>
<dbReference type="Proteomes" id="UP000005237">
    <property type="component" value="Unassembled WGS sequence"/>
</dbReference>
<evidence type="ECO:0000256" key="1">
    <source>
        <dbReference type="SAM" id="MobiDB-lite"/>
    </source>
</evidence>
<organism evidence="3 4">
    <name type="scientific">Caenorhabditis japonica</name>
    <dbReference type="NCBI Taxonomy" id="281687"/>
    <lineage>
        <taxon>Eukaryota</taxon>
        <taxon>Metazoa</taxon>
        <taxon>Ecdysozoa</taxon>
        <taxon>Nematoda</taxon>
        <taxon>Chromadorea</taxon>
        <taxon>Rhabditida</taxon>
        <taxon>Rhabditina</taxon>
        <taxon>Rhabditomorpha</taxon>
        <taxon>Rhabditoidea</taxon>
        <taxon>Rhabditidae</taxon>
        <taxon>Peloderinae</taxon>
        <taxon>Caenorhabditis</taxon>
    </lineage>
</organism>
<feature type="chain" id="PRO_5035839574" evidence="2">
    <location>
        <begin position="20"/>
        <end position="197"/>
    </location>
</feature>
<dbReference type="PANTHER" id="PTHR36520">
    <property type="entry name" value="PROTEIN CBG13000-RELATED"/>
    <property type="match status" value="1"/>
</dbReference>
<accession>A0A8R1E410</accession>
<evidence type="ECO:0000313" key="4">
    <source>
        <dbReference type="Proteomes" id="UP000005237"/>
    </source>
</evidence>
<name>A0A8R1E410_CAEJA</name>
<keyword evidence="4" id="KW-1185">Reference proteome</keyword>
<evidence type="ECO:0000256" key="2">
    <source>
        <dbReference type="SAM" id="SignalP"/>
    </source>
</evidence>
<reference evidence="3" key="2">
    <citation type="submission" date="2022-06" db="UniProtKB">
        <authorList>
            <consortium name="EnsemblMetazoa"/>
        </authorList>
    </citation>
    <scope>IDENTIFICATION</scope>
    <source>
        <strain evidence="3">DF5081</strain>
    </source>
</reference>
<feature type="compositionally biased region" description="Acidic residues" evidence="1">
    <location>
        <begin position="31"/>
        <end position="42"/>
    </location>
</feature>